<dbReference type="EMBL" id="CP003490">
    <property type="protein sequence ID" value="AFR70612.1"/>
    <property type="molecule type" value="Genomic_DNA"/>
</dbReference>
<dbReference type="Gene3D" id="3.40.50.150">
    <property type="entry name" value="Vaccinia Virus protein VP39"/>
    <property type="match status" value="1"/>
</dbReference>
<organism evidence="2 3">
    <name type="scientific">Brachyspira pilosicoli B2904</name>
    <dbReference type="NCBI Taxonomy" id="1133568"/>
    <lineage>
        <taxon>Bacteria</taxon>
        <taxon>Pseudomonadati</taxon>
        <taxon>Spirochaetota</taxon>
        <taxon>Spirochaetia</taxon>
        <taxon>Brachyspirales</taxon>
        <taxon>Brachyspiraceae</taxon>
        <taxon>Brachyspira</taxon>
    </lineage>
</organism>
<dbReference type="AlphaFoldDB" id="J9TW11"/>
<gene>
    <name evidence="2" type="ORF">B2904_orf1275</name>
</gene>
<dbReference type="Proteomes" id="UP000007346">
    <property type="component" value="Chromosome"/>
</dbReference>
<dbReference type="Pfam" id="PF08242">
    <property type="entry name" value="Methyltransf_12"/>
    <property type="match status" value="1"/>
</dbReference>
<dbReference type="SUPFAM" id="SSF53335">
    <property type="entry name" value="S-adenosyl-L-methionine-dependent methyltransferases"/>
    <property type="match status" value="1"/>
</dbReference>
<dbReference type="PATRIC" id="fig|1133568.3.peg.1275"/>
<proteinExistence type="predicted"/>
<dbReference type="InterPro" id="IPR013217">
    <property type="entry name" value="Methyltransf_12"/>
</dbReference>
<dbReference type="KEGG" id="bpj:B2904_orf1275"/>
<evidence type="ECO:0000259" key="1">
    <source>
        <dbReference type="Pfam" id="PF08242"/>
    </source>
</evidence>
<feature type="domain" description="Methyltransferase type 12" evidence="1">
    <location>
        <begin position="134"/>
        <end position="215"/>
    </location>
</feature>
<dbReference type="InterPro" id="IPR029063">
    <property type="entry name" value="SAM-dependent_MTases_sf"/>
</dbReference>
<name>J9TW11_BRAPL</name>
<evidence type="ECO:0000313" key="3">
    <source>
        <dbReference type="Proteomes" id="UP000007346"/>
    </source>
</evidence>
<evidence type="ECO:0000313" key="2">
    <source>
        <dbReference type="EMBL" id="AFR70612.1"/>
    </source>
</evidence>
<sequence>MDKNIENIINDIVWWIPNTKLRNSIRNFLYLQIDIFQKNLAIEEKIKDIKTIEEKIKHIEIIEEKLNDIMTTLNMDITSYDIKKQFGLMYEKCLCGGKIEGESKSGGGSSIEITTILRTKLIDIINRYNIKTFLDAPCGDMYWIKELFPYIENYIGVDIVPDVIKENKSKFAHISNVNLKNLDLMKDDLDKVDLVFCRDCIQHLSNIQTQKIINNIIRSGSKYLLISSHSNESNSNRDKNEYIVAKALNLEKPPFNFPKPIEYIEEGTFDKWIGYNRRMALWEISSLPDQIRSDQIRSDQIRSDNGI</sequence>
<dbReference type="RefSeq" id="WP_014935935.1">
    <property type="nucleotide sequence ID" value="NC_018607.1"/>
</dbReference>
<reference evidence="2 3" key="1">
    <citation type="journal article" date="2012" name="BMC Genomics">
        <title>Comparative genomics of Brachyspira pilosicoli strains: genome rearrangements, reductions and correlation of genetic compliment with phenotypic diversity.</title>
        <authorList>
            <person name="Mappley L.J."/>
            <person name="Black M.L."/>
            <person name="Abuoun M."/>
            <person name="Darby A.C."/>
            <person name="Woodward M.J."/>
            <person name="Parkhill J."/>
            <person name="Turner A.K."/>
            <person name="Bellgard M.I."/>
            <person name="La T."/>
            <person name="Phillips N.D."/>
            <person name="La Ragione R.M."/>
            <person name="Hampson D.J."/>
        </authorList>
    </citation>
    <scope>NUCLEOTIDE SEQUENCE [LARGE SCALE GENOMIC DNA]</scope>
    <source>
        <strain evidence="2">B2904</strain>
    </source>
</reference>
<dbReference type="HOGENOM" id="CLU_905093_0_0_12"/>
<protein>
    <recommendedName>
        <fullName evidence="1">Methyltransferase type 12 domain-containing protein</fullName>
    </recommendedName>
</protein>
<accession>J9TW11</accession>